<dbReference type="STRING" id="1423801.FD50_GL000083"/>
<dbReference type="AlphaFoldDB" id="A0A0R1V832"/>
<name>A0A0R1V832_9LACO</name>
<gene>
    <name evidence="1" type="ORF">FD50_GL000083</name>
</gene>
<accession>A0A0R1V832</accession>
<dbReference type="PATRIC" id="fig|1423801.4.peg.84"/>
<protein>
    <submittedName>
        <fullName evidence="1">Uncharacterized protein</fullName>
    </submittedName>
</protein>
<organism evidence="1 2">
    <name type="scientific">Liquorilactobacillus satsumensis DSM 16230 = JCM 12392</name>
    <dbReference type="NCBI Taxonomy" id="1423801"/>
    <lineage>
        <taxon>Bacteria</taxon>
        <taxon>Bacillati</taxon>
        <taxon>Bacillota</taxon>
        <taxon>Bacilli</taxon>
        <taxon>Lactobacillales</taxon>
        <taxon>Lactobacillaceae</taxon>
        <taxon>Liquorilactobacillus</taxon>
    </lineage>
</organism>
<comment type="caution">
    <text evidence="1">The sequence shown here is derived from an EMBL/GenBank/DDBJ whole genome shotgun (WGS) entry which is preliminary data.</text>
</comment>
<evidence type="ECO:0000313" key="2">
    <source>
        <dbReference type="Proteomes" id="UP000051166"/>
    </source>
</evidence>
<evidence type="ECO:0000313" key="1">
    <source>
        <dbReference type="EMBL" id="KRL99763.1"/>
    </source>
</evidence>
<dbReference type="EMBL" id="AZFQ01000023">
    <property type="protein sequence ID" value="KRL99763.1"/>
    <property type="molecule type" value="Genomic_DNA"/>
</dbReference>
<dbReference type="Proteomes" id="UP000051166">
    <property type="component" value="Unassembled WGS sequence"/>
</dbReference>
<sequence>MDWKQWGQKIYLFLECGYSLLIKIHGRQNLNTRKRCIMDELDVLLIKEYMNIPAKIKRLRCHKKRIEYRFNHQPFISSCMGYNEDGTRAKLLPIDKEVINYISHLEYIDWAINVLKFKYKNFVPILKKIRCEDVLLLKHGKKCSRIASKKILEEIAEIEEATSWKYNLEPEPASHASENVNENLKNILDLIS</sequence>
<keyword evidence="2" id="KW-1185">Reference proteome</keyword>
<proteinExistence type="predicted"/>
<reference evidence="1 2" key="1">
    <citation type="journal article" date="2015" name="Genome Announc.">
        <title>Expanding the biotechnology potential of lactobacilli through comparative genomics of 213 strains and associated genera.</title>
        <authorList>
            <person name="Sun Z."/>
            <person name="Harris H.M."/>
            <person name="McCann A."/>
            <person name="Guo C."/>
            <person name="Argimon S."/>
            <person name="Zhang W."/>
            <person name="Yang X."/>
            <person name="Jeffery I.B."/>
            <person name="Cooney J.C."/>
            <person name="Kagawa T.F."/>
            <person name="Liu W."/>
            <person name="Song Y."/>
            <person name="Salvetti E."/>
            <person name="Wrobel A."/>
            <person name="Rasinkangas P."/>
            <person name="Parkhill J."/>
            <person name="Rea M.C."/>
            <person name="O'Sullivan O."/>
            <person name="Ritari J."/>
            <person name="Douillard F.P."/>
            <person name="Paul Ross R."/>
            <person name="Yang R."/>
            <person name="Briner A.E."/>
            <person name="Felis G.E."/>
            <person name="de Vos W.M."/>
            <person name="Barrangou R."/>
            <person name="Klaenhammer T.R."/>
            <person name="Caufield P.W."/>
            <person name="Cui Y."/>
            <person name="Zhang H."/>
            <person name="O'Toole P.W."/>
        </authorList>
    </citation>
    <scope>NUCLEOTIDE SEQUENCE [LARGE SCALE GENOMIC DNA]</scope>
    <source>
        <strain evidence="1 2">DSM 16230</strain>
    </source>
</reference>